<keyword evidence="3 10" id="KW-0812">Transmembrane</keyword>
<evidence type="ECO:0000256" key="7">
    <source>
        <dbReference type="ARBA" id="ARBA00023136"/>
    </source>
</evidence>
<dbReference type="InterPro" id="IPR056502">
    <property type="entry name" value="KIAA0319-like_C"/>
</dbReference>
<evidence type="ECO:0000256" key="4">
    <source>
        <dbReference type="ARBA" id="ARBA00022729"/>
    </source>
</evidence>
<keyword evidence="4 11" id="KW-0732">Signal</keyword>
<dbReference type="GO" id="GO:0001764">
    <property type="term" value="P:neuron migration"/>
    <property type="evidence" value="ECO:0007669"/>
    <property type="project" value="Ensembl"/>
</dbReference>
<dbReference type="SUPFAM" id="SSF49299">
    <property type="entry name" value="PKD domain"/>
    <property type="match status" value="4"/>
</dbReference>
<dbReference type="FunFam" id="2.60.40.10:FF:000258">
    <property type="entry name" value="Dyslexia-associated protein KIAA0319 homolog"/>
    <property type="match status" value="1"/>
</dbReference>
<evidence type="ECO:0000256" key="11">
    <source>
        <dbReference type="SAM" id="SignalP"/>
    </source>
</evidence>
<evidence type="ECO:0000256" key="9">
    <source>
        <dbReference type="SAM" id="MobiDB-lite"/>
    </source>
</evidence>
<dbReference type="InterPro" id="IPR000601">
    <property type="entry name" value="PKD_dom"/>
</dbReference>
<dbReference type="SMART" id="SM00765">
    <property type="entry name" value="MANEC"/>
    <property type="match status" value="1"/>
</dbReference>
<dbReference type="AlphaFoldDB" id="A0A8C6XZL8"/>
<dbReference type="GO" id="GO:0060391">
    <property type="term" value="P:positive regulation of SMAD protein signal transduction"/>
    <property type="evidence" value="ECO:0007669"/>
    <property type="project" value="Ensembl"/>
</dbReference>
<keyword evidence="2" id="KW-1003">Cell membrane</keyword>
<evidence type="ECO:0000256" key="6">
    <source>
        <dbReference type="ARBA" id="ARBA00022989"/>
    </source>
</evidence>
<dbReference type="FunFam" id="2.60.40.10:FF:000061">
    <property type="entry name" value="Dyslexia-associated protein KIAA0319 homolog"/>
    <property type="match status" value="2"/>
</dbReference>
<keyword evidence="7 10" id="KW-0472">Membrane</keyword>
<dbReference type="InterPro" id="IPR029865">
    <property type="entry name" value="KIAA0319-like"/>
</dbReference>
<feature type="region of interest" description="Disordered" evidence="9">
    <location>
        <begin position="188"/>
        <end position="232"/>
    </location>
</feature>
<dbReference type="GO" id="GO:0007605">
    <property type="term" value="P:sensory perception of sound"/>
    <property type="evidence" value="ECO:0007669"/>
    <property type="project" value="Ensembl"/>
</dbReference>
<evidence type="ECO:0000259" key="12">
    <source>
        <dbReference type="PROSITE" id="PS50093"/>
    </source>
</evidence>
<feature type="transmembrane region" description="Helical" evidence="10">
    <location>
        <begin position="922"/>
        <end position="947"/>
    </location>
</feature>
<dbReference type="InterPro" id="IPR013980">
    <property type="entry name" value="MANSC_dom"/>
</dbReference>
<keyword evidence="15" id="KW-1185">Reference proteome</keyword>
<evidence type="ECO:0000313" key="14">
    <source>
        <dbReference type="Ensembl" id="ENSNNAP00000021007.1"/>
    </source>
</evidence>
<dbReference type="Pfam" id="PF23620">
    <property type="entry name" value="KIAA0319"/>
    <property type="match status" value="1"/>
</dbReference>
<dbReference type="GO" id="GO:0021954">
    <property type="term" value="P:central nervous system neuron development"/>
    <property type="evidence" value="ECO:0007669"/>
    <property type="project" value="Ensembl"/>
</dbReference>
<evidence type="ECO:0000256" key="8">
    <source>
        <dbReference type="ARBA" id="ARBA00023180"/>
    </source>
</evidence>
<reference evidence="14" key="2">
    <citation type="submission" date="2025-09" db="UniProtKB">
        <authorList>
            <consortium name="Ensembl"/>
        </authorList>
    </citation>
    <scope>IDENTIFICATION</scope>
</reference>
<feature type="domain" description="MANSC" evidence="13">
    <location>
        <begin position="13"/>
        <end position="98"/>
    </location>
</feature>
<dbReference type="CDD" id="cd00146">
    <property type="entry name" value="PKD"/>
    <property type="match status" value="4"/>
</dbReference>
<keyword evidence="6 10" id="KW-1133">Transmembrane helix</keyword>
<dbReference type="GO" id="GO:0005886">
    <property type="term" value="C:plasma membrane"/>
    <property type="evidence" value="ECO:0007669"/>
    <property type="project" value="UniProtKB-SubCell"/>
</dbReference>
<feature type="region of interest" description="Disordered" evidence="9">
    <location>
        <begin position="497"/>
        <end position="519"/>
    </location>
</feature>
<dbReference type="Pfam" id="PF23597">
    <property type="entry name" value="KIAA0319_N"/>
    <property type="match status" value="1"/>
</dbReference>
<feature type="signal peptide" evidence="11">
    <location>
        <begin position="1"/>
        <end position="22"/>
    </location>
</feature>
<dbReference type="FunFam" id="2.60.40.10:FF:000257">
    <property type="entry name" value="Dyslexia-associated protein KIAA0319-like"/>
    <property type="match status" value="1"/>
</dbReference>
<dbReference type="OrthoDB" id="536372at2759"/>
<feature type="domain" description="PKD" evidence="12">
    <location>
        <begin position="511"/>
        <end position="583"/>
    </location>
</feature>
<dbReference type="GO" id="GO:2000171">
    <property type="term" value="P:negative regulation of dendrite development"/>
    <property type="evidence" value="ECO:0007669"/>
    <property type="project" value="Ensembl"/>
</dbReference>
<feature type="compositionally biased region" description="Polar residues" evidence="9">
    <location>
        <begin position="1018"/>
        <end position="1038"/>
    </location>
</feature>
<evidence type="ECO:0000256" key="10">
    <source>
        <dbReference type="SAM" id="Phobius"/>
    </source>
</evidence>
<evidence type="ECO:0000256" key="5">
    <source>
        <dbReference type="ARBA" id="ARBA00022737"/>
    </source>
</evidence>
<dbReference type="PROSITE" id="PS50986">
    <property type="entry name" value="MANSC"/>
    <property type="match status" value="1"/>
</dbReference>
<dbReference type="SMART" id="SM00089">
    <property type="entry name" value="PKD"/>
    <property type="match status" value="5"/>
</dbReference>
<dbReference type="GO" id="GO:0042297">
    <property type="term" value="P:vocal learning"/>
    <property type="evidence" value="ECO:0007669"/>
    <property type="project" value="Ensembl"/>
</dbReference>
<organism evidence="14 15">
    <name type="scientific">Naja naja</name>
    <name type="common">Indian cobra</name>
    <dbReference type="NCBI Taxonomy" id="35670"/>
    <lineage>
        <taxon>Eukaryota</taxon>
        <taxon>Metazoa</taxon>
        <taxon>Chordata</taxon>
        <taxon>Craniata</taxon>
        <taxon>Vertebrata</taxon>
        <taxon>Euteleostomi</taxon>
        <taxon>Lepidosauria</taxon>
        <taxon>Squamata</taxon>
        <taxon>Bifurcata</taxon>
        <taxon>Unidentata</taxon>
        <taxon>Episquamata</taxon>
        <taxon>Toxicofera</taxon>
        <taxon>Serpentes</taxon>
        <taxon>Colubroidea</taxon>
        <taxon>Elapidae</taxon>
        <taxon>Elapinae</taxon>
        <taxon>Naja</taxon>
    </lineage>
</organism>
<feature type="compositionally biased region" description="Polar residues" evidence="9">
    <location>
        <begin position="506"/>
        <end position="518"/>
    </location>
</feature>
<dbReference type="GeneTree" id="ENSGT00940000161462"/>
<dbReference type="InterPro" id="IPR011106">
    <property type="entry name" value="MANSC_N"/>
</dbReference>
<gene>
    <name evidence="14" type="primary">KIAA0319</name>
</gene>
<evidence type="ECO:0000313" key="15">
    <source>
        <dbReference type="Proteomes" id="UP000694559"/>
    </source>
</evidence>
<accession>A0A8C6XZL8</accession>
<dbReference type="GO" id="GO:0021794">
    <property type="term" value="P:thalamus development"/>
    <property type="evidence" value="ECO:0007669"/>
    <property type="project" value="Ensembl"/>
</dbReference>
<dbReference type="Pfam" id="PF22352">
    <property type="entry name" value="K319L-like_PKD"/>
    <property type="match status" value="5"/>
</dbReference>
<reference evidence="14" key="1">
    <citation type="submission" date="2025-08" db="UniProtKB">
        <authorList>
            <consortium name="Ensembl"/>
        </authorList>
    </citation>
    <scope>IDENTIFICATION</scope>
</reference>
<name>A0A8C6XZL8_NAJNA</name>
<proteinExistence type="predicted"/>
<evidence type="ECO:0000259" key="13">
    <source>
        <dbReference type="PROSITE" id="PS50986"/>
    </source>
</evidence>
<sequence>MFLLPGLRIFCLLLVVLRGCSCQQCTEGIKYTDAILPNLETTKIMRVPRAASMLDCLAACCDLSDCDLAWMFERRCYVVSCQPKGNCEPKKMEKVKSYLTFVVRAPQRPATLLGYGQVPSNVIRSMALASDPSEEVGSLKELSFLNKEHSLEDYANEYGEMDQNPFQLDLKPEEKEAINYADWGSVVTTENSSNSSGLSNGDKQEEVPQNEEVHLGSPMNVNTPESIPTTERPEKLTDVLGLLDKSANDFDFHPTKNEVDRSWEEEIVTPPHNPPSSGILEFLSTIPAQIEVSNPDNFIQTKSTTFPTSAHSTACCAAGEVTFSTTIPKTESEYIYEWSLISYPDSYDGEMKDQHTPTLKLSQLPEGAYVFRVTVSAENAFGEGFVNVSVQPAIRINQPPVAIVSPKVQEISYPITSTFIDGNQSVDDTKIVSYHWEEIEGPLREKKASADTPVLYLSNLIPGNYTFRLIITDSDGAVNSTTASLRVNKLLDSPPVASAGPDQEISLPQNSVTLNGNQSKDDHEIVSYEWSLSPKSKSTMVALQGVRSPYLQLSAMQEGEYLFQLTVMDSADQKSTAEVTVTVWPGQNKPPSAMTGPDKVLTFPIRSTNLDGSMSTDDIGIVYYHWENISGPSSLHMENADSAVATVSDLEIGTYHFRLTVEDDQGLSSTAILSVIVQQGINSAPKALAGGKHILVLPNNSIALDGSHSVDDQRIVSYLWIRDGQSPAAGDVILGSNREAVLQLTNLVEGSYMFHLKVTDAKGNSDIDTAVVEVWPDPKKNGLVELILQVEVGQLTEQQKDTLIQQLAALLDVLHTDINIQKIHAYSDISTAVVFYVQNGHPYKIIKASDVAQVLRLQLLKEKPDFLLFKVLRVDTAACLLKCSGHGSCDPITKHCICYQMWMENLIQRYLSSGESNCEWSILYVSASTFIGIALVVGLIWLCICCCKSQKRTKIRKKMKYTILDNIDDQERMELRPKYGIKHRSTEHNSSLMVSESEFESDQDTIFSREKVERENSRNLMNSDMKNGVSFSYSSKDR</sequence>
<dbReference type="GO" id="GO:0033555">
    <property type="term" value="P:multicellular organismal response to stress"/>
    <property type="evidence" value="ECO:0007669"/>
    <property type="project" value="Ensembl"/>
</dbReference>
<dbReference type="Proteomes" id="UP000694559">
    <property type="component" value="Unplaced"/>
</dbReference>
<dbReference type="Ensembl" id="ENSNNAT00000022033.1">
    <property type="protein sequence ID" value="ENSNNAP00000021007.1"/>
    <property type="gene ID" value="ENSNNAG00000013921.1"/>
</dbReference>
<feature type="compositionally biased region" description="Low complexity" evidence="9">
    <location>
        <begin position="188"/>
        <end position="201"/>
    </location>
</feature>
<dbReference type="PANTHER" id="PTHR46182">
    <property type="entry name" value="FI19480P1"/>
    <property type="match status" value="1"/>
</dbReference>
<dbReference type="GO" id="GO:0048692">
    <property type="term" value="P:negative regulation of axon extension involved in regeneration"/>
    <property type="evidence" value="ECO:0007669"/>
    <property type="project" value="Ensembl"/>
</dbReference>
<keyword evidence="5" id="KW-0677">Repeat</keyword>
<feature type="compositionally biased region" description="Basic and acidic residues" evidence="9">
    <location>
        <begin position="202"/>
        <end position="214"/>
    </location>
</feature>
<feature type="compositionally biased region" description="Polar residues" evidence="9">
    <location>
        <begin position="219"/>
        <end position="229"/>
    </location>
</feature>
<keyword evidence="8" id="KW-0325">Glycoprotein</keyword>
<protein>
    <submittedName>
        <fullName evidence="14">KIAA0319</fullName>
    </submittedName>
</protein>
<dbReference type="InterPro" id="IPR013783">
    <property type="entry name" value="Ig-like_fold"/>
</dbReference>
<dbReference type="GO" id="GO:0005769">
    <property type="term" value="C:early endosome"/>
    <property type="evidence" value="ECO:0007669"/>
    <property type="project" value="Ensembl"/>
</dbReference>
<evidence type="ECO:0000256" key="1">
    <source>
        <dbReference type="ARBA" id="ARBA00004236"/>
    </source>
</evidence>
<feature type="chain" id="PRO_5034500008" evidence="11">
    <location>
        <begin position="23"/>
        <end position="1038"/>
    </location>
</feature>
<comment type="subcellular location">
    <subcellularLocation>
        <location evidence="1">Cell membrane</location>
    </subcellularLocation>
</comment>
<dbReference type="InterPro" id="IPR022409">
    <property type="entry name" value="PKD/Chitinase_dom"/>
</dbReference>
<evidence type="ECO:0000256" key="2">
    <source>
        <dbReference type="ARBA" id="ARBA00022475"/>
    </source>
</evidence>
<dbReference type="Gene3D" id="2.60.40.10">
    <property type="entry name" value="Immunoglobulins"/>
    <property type="match status" value="5"/>
</dbReference>
<dbReference type="PROSITE" id="PS50093">
    <property type="entry name" value="PKD"/>
    <property type="match status" value="1"/>
</dbReference>
<evidence type="ECO:0000256" key="3">
    <source>
        <dbReference type="ARBA" id="ARBA00022692"/>
    </source>
</evidence>
<feature type="region of interest" description="Disordered" evidence="9">
    <location>
        <begin position="1013"/>
        <end position="1038"/>
    </location>
</feature>
<dbReference type="PANTHER" id="PTHR46182:SF1">
    <property type="entry name" value="DYSLEXIA-ASSOCIATED PROTEIN KIAA0319"/>
    <property type="match status" value="1"/>
</dbReference>
<dbReference type="InterPro" id="IPR035986">
    <property type="entry name" value="PKD_dom_sf"/>
</dbReference>